<evidence type="ECO:0000256" key="2">
    <source>
        <dbReference type="ARBA" id="ARBA00023015"/>
    </source>
</evidence>
<comment type="subcellular location">
    <subcellularLocation>
        <location evidence="1">Nucleus</location>
    </subcellularLocation>
</comment>
<dbReference type="Gene3D" id="3.30.730.10">
    <property type="entry name" value="AP2/ERF domain"/>
    <property type="match status" value="1"/>
</dbReference>
<dbReference type="EMBL" id="JAUIZM010000007">
    <property type="protein sequence ID" value="KAK1375006.1"/>
    <property type="molecule type" value="Genomic_DNA"/>
</dbReference>
<organism evidence="8 9">
    <name type="scientific">Heracleum sosnowskyi</name>
    <dbReference type="NCBI Taxonomy" id="360622"/>
    <lineage>
        <taxon>Eukaryota</taxon>
        <taxon>Viridiplantae</taxon>
        <taxon>Streptophyta</taxon>
        <taxon>Embryophyta</taxon>
        <taxon>Tracheophyta</taxon>
        <taxon>Spermatophyta</taxon>
        <taxon>Magnoliopsida</taxon>
        <taxon>eudicotyledons</taxon>
        <taxon>Gunneridae</taxon>
        <taxon>Pentapetalae</taxon>
        <taxon>asterids</taxon>
        <taxon>campanulids</taxon>
        <taxon>Apiales</taxon>
        <taxon>Apiaceae</taxon>
        <taxon>Apioideae</taxon>
        <taxon>apioid superclade</taxon>
        <taxon>Tordylieae</taxon>
        <taxon>Tordyliinae</taxon>
        <taxon>Heracleum</taxon>
    </lineage>
</organism>
<evidence type="ECO:0000256" key="1">
    <source>
        <dbReference type="ARBA" id="ARBA00004123"/>
    </source>
</evidence>
<evidence type="ECO:0000256" key="5">
    <source>
        <dbReference type="ARBA" id="ARBA00023242"/>
    </source>
</evidence>
<dbReference type="InterPro" id="IPR001471">
    <property type="entry name" value="AP2/ERF_dom"/>
</dbReference>
<dbReference type="InterPro" id="IPR016177">
    <property type="entry name" value="DNA-bd_dom_sf"/>
</dbReference>
<evidence type="ECO:0000313" key="8">
    <source>
        <dbReference type="EMBL" id="KAK1375006.1"/>
    </source>
</evidence>
<feature type="domain" description="AP2/ERF" evidence="7">
    <location>
        <begin position="45"/>
        <end position="100"/>
    </location>
</feature>
<evidence type="ECO:0000259" key="7">
    <source>
        <dbReference type="PROSITE" id="PS51032"/>
    </source>
</evidence>
<reference evidence="8" key="1">
    <citation type="submission" date="2023-02" db="EMBL/GenBank/DDBJ databases">
        <title>Genome of toxic invasive species Heracleum sosnowskyi carries increased number of genes despite the absence of recent whole-genome duplications.</title>
        <authorList>
            <person name="Schelkunov M."/>
            <person name="Shtratnikova V."/>
            <person name="Makarenko M."/>
            <person name="Klepikova A."/>
            <person name="Omelchenko D."/>
            <person name="Novikova G."/>
            <person name="Obukhova E."/>
            <person name="Bogdanov V."/>
            <person name="Penin A."/>
            <person name="Logacheva M."/>
        </authorList>
    </citation>
    <scope>NUCLEOTIDE SEQUENCE</scope>
    <source>
        <strain evidence="8">Hsosn_3</strain>
        <tissue evidence="8">Leaf</tissue>
    </source>
</reference>
<proteinExistence type="predicted"/>
<dbReference type="PANTHER" id="PTHR32467">
    <property type="entry name" value="AP2-LIKE ETHYLENE-RESPONSIVE TRANSCRIPTION FACTOR"/>
    <property type="match status" value="1"/>
</dbReference>
<dbReference type="PROSITE" id="PS51032">
    <property type="entry name" value="AP2_ERF"/>
    <property type="match status" value="1"/>
</dbReference>
<evidence type="ECO:0000256" key="4">
    <source>
        <dbReference type="ARBA" id="ARBA00023163"/>
    </source>
</evidence>
<keyword evidence="4" id="KW-0804">Transcription</keyword>
<dbReference type="GO" id="GO:0003700">
    <property type="term" value="F:DNA-binding transcription factor activity"/>
    <property type="evidence" value="ECO:0007669"/>
    <property type="project" value="InterPro"/>
</dbReference>
<dbReference type="SMART" id="SM00380">
    <property type="entry name" value="AP2"/>
    <property type="match status" value="1"/>
</dbReference>
<evidence type="ECO:0000313" key="9">
    <source>
        <dbReference type="Proteomes" id="UP001237642"/>
    </source>
</evidence>
<dbReference type="SUPFAM" id="SSF54171">
    <property type="entry name" value="DNA-binding domain"/>
    <property type="match status" value="1"/>
</dbReference>
<reference evidence="8" key="2">
    <citation type="submission" date="2023-05" db="EMBL/GenBank/DDBJ databases">
        <authorList>
            <person name="Schelkunov M.I."/>
        </authorList>
    </citation>
    <scope>NUCLEOTIDE SEQUENCE</scope>
    <source>
        <strain evidence="8">Hsosn_3</strain>
        <tissue evidence="8">Leaf</tissue>
    </source>
</reference>
<keyword evidence="5" id="KW-0539">Nucleus</keyword>
<name>A0AAD8HXC1_9APIA</name>
<dbReference type="GO" id="GO:0005634">
    <property type="term" value="C:nucleus"/>
    <property type="evidence" value="ECO:0007669"/>
    <property type="project" value="UniProtKB-SubCell"/>
</dbReference>
<dbReference type="AlphaFoldDB" id="A0AAD8HXC1"/>
<dbReference type="InterPro" id="IPR036955">
    <property type="entry name" value="AP2/ERF_dom_sf"/>
</dbReference>
<dbReference type="GO" id="GO:0003677">
    <property type="term" value="F:DNA binding"/>
    <property type="evidence" value="ECO:0007669"/>
    <property type="project" value="UniProtKB-KW"/>
</dbReference>
<dbReference type="PANTHER" id="PTHR32467:SF81">
    <property type="entry name" value="OS06G0145700 PROTEIN"/>
    <property type="match status" value="1"/>
</dbReference>
<keyword evidence="2" id="KW-0805">Transcription regulation</keyword>
<feature type="compositionally biased region" description="Polar residues" evidence="6">
    <location>
        <begin position="17"/>
        <end position="35"/>
    </location>
</feature>
<keyword evidence="9" id="KW-1185">Reference proteome</keyword>
<feature type="region of interest" description="Disordered" evidence="6">
    <location>
        <begin position="1"/>
        <end position="35"/>
    </location>
</feature>
<sequence length="187" mass="21242">MEGENSVTSTRVKRPRSSLNPELQPHATSLVDQPAATTTVERSLKFRGVSRHHQSGRYEARFGNKYLYQLGTGCTPEEADRACDIAAIEHGGINAVTKFDLNTYIRWLRTGALSNCFHEECIKRKMQSDPSNKSSATALGILLQSSMYKELVEKNMNDETEENERKKFKLQSDDDKLKFVEESMEMM</sequence>
<dbReference type="Proteomes" id="UP001237642">
    <property type="component" value="Unassembled WGS sequence"/>
</dbReference>
<comment type="caution">
    <text evidence="8">The sequence shown here is derived from an EMBL/GenBank/DDBJ whole genome shotgun (WGS) entry which is preliminary data.</text>
</comment>
<protein>
    <recommendedName>
        <fullName evidence="7">AP2/ERF domain-containing protein</fullName>
    </recommendedName>
</protein>
<gene>
    <name evidence="8" type="ORF">POM88_031199</name>
</gene>
<feature type="compositionally biased region" description="Polar residues" evidence="6">
    <location>
        <begin position="1"/>
        <end position="10"/>
    </location>
</feature>
<keyword evidence="3" id="KW-0238">DNA-binding</keyword>
<accession>A0AAD8HXC1</accession>
<evidence type="ECO:0000256" key="3">
    <source>
        <dbReference type="ARBA" id="ARBA00023125"/>
    </source>
</evidence>
<evidence type="ECO:0000256" key="6">
    <source>
        <dbReference type="SAM" id="MobiDB-lite"/>
    </source>
</evidence>